<comment type="caution">
    <text evidence="9">Lacks conserved residue(s) required for the propagation of feature annotation.</text>
</comment>
<evidence type="ECO:0000256" key="9">
    <source>
        <dbReference type="PROSITE-ProRule" id="PRU00206"/>
    </source>
</evidence>
<dbReference type="PROSITE" id="PS50050">
    <property type="entry name" value="TNFR_NGFR_2"/>
    <property type="match status" value="1"/>
</dbReference>
<evidence type="ECO:0000313" key="15">
    <source>
        <dbReference type="RefSeq" id="XP_035682630.1"/>
    </source>
</evidence>
<dbReference type="PANTHER" id="PTHR12120:SF10">
    <property type="entry name" value="TNFR-CYS DOMAIN-CONTAINING PROTEIN"/>
    <property type="match status" value="1"/>
</dbReference>
<dbReference type="GO" id="GO:0043123">
    <property type="term" value="P:positive regulation of canonical NF-kappaB signal transduction"/>
    <property type="evidence" value="ECO:0007669"/>
    <property type="project" value="InterPro"/>
</dbReference>
<dbReference type="GO" id="GO:0046330">
    <property type="term" value="P:positive regulation of JNK cascade"/>
    <property type="evidence" value="ECO:0007669"/>
    <property type="project" value="InterPro"/>
</dbReference>
<dbReference type="InterPro" id="IPR047526">
    <property type="entry name" value="TNR19/27/EDAR"/>
</dbReference>
<name>A0A9J7LJ19_BRAFL</name>
<reference evidence="14" key="1">
    <citation type="journal article" date="2020" name="Nat. Ecol. Evol.">
        <title>Deeply conserved synteny resolves early events in vertebrate evolution.</title>
        <authorList>
            <person name="Simakov O."/>
            <person name="Marletaz F."/>
            <person name="Yue J.X."/>
            <person name="O'Connell B."/>
            <person name="Jenkins J."/>
            <person name="Brandt A."/>
            <person name="Calef R."/>
            <person name="Tung C.H."/>
            <person name="Huang T.K."/>
            <person name="Schmutz J."/>
            <person name="Satoh N."/>
            <person name="Yu J.K."/>
            <person name="Putnam N.H."/>
            <person name="Green R.E."/>
            <person name="Rokhsar D.S."/>
        </authorList>
    </citation>
    <scope>NUCLEOTIDE SEQUENCE [LARGE SCALE GENOMIC DNA]</scope>
    <source>
        <strain evidence="14">S238N-H82</strain>
    </source>
</reference>
<dbReference type="SMART" id="SM00208">
    <property type="entry name" value="TNFR"/>
    <property type="match status" value="2"/>
</dbReference>
<reference evidence="15" key="2">
    <citation type="submission" date="2025-08" db="UniProtKB">
        <authorList>
            <consortium name="RefSeq"/>
        </authorList>
    </citation>
    <scope>IDENTIFICATION</scope>
    <source>
        <strain evidence="15">S238N-H82</strain>
        <tissue evidence="15">Testes</tissue>
    </source>
</reference>
<keyword evidence="4 11" id="KW-1133">Transmembrane helix</keyword>
<dbReference type="KEGG" id="bfo:118420031"/>
<keyword evidence="8" id="KW-0325">Glycoprotein</keyword>
<dbReference type="SUPFAM" id="SSF57586">
    <property type="entry name" value="TNF receptor-like"/>
    <property type="match status" value="1"/>
</dbReference>
<keyword evidence="3" id="KW-0677">Repeat</keyword>
<dbReference type="Proteomes" id="UP000001554">
    <property type="component" value="Chromosome 7"/>
</dbReference>
<dbReference type="OrthoDB" id="10017617at2759"/>
<keyword evidence="6" id="KW-1015">Disulfide bond</keyword>
<evidence type="ECO:0000256" key="6">
    <source>
        <dbReference type="ARBA" id="ARBA00023157"/>
    </source>
</evidence>
<keyword evidence="7" id="KW-0675">Receptor</keyword>
<feature type="transmembrane region" description="Helical" evidence="11">
    <location>
        <begin position="181"/>
        <end position="200"/>
    </location>
</feature>
<evidence type="ECO:0000256" key="10">
    <source>
        <dbReference type="SAM" id="MobiDB-lite"/>
    </source>
</evidence>
<proteinExistence type="predicted"/>
<dbReference type="GO" id="GO:0038023">
    <property type="term" value="F:signaling receptor activity"/>
    <property type="evidence" value="ECO:0007669"/>
    <property type="project" value="InterPro"/>
</dbReference>
<organism evidence="14 15">
    <name type="scientific">Branchiostoma floridae</name>
    <name type="common">Florida lancelet</name>
    <name type="synonym">Amphioxus</name>
    <dbReference type="NCBI Taxonomy" id="7739"/>
    <lineage>
        <taxon>Eukaryota</taxon>
        <taxon>Metazoa</taxon>
        <taxon>Chordata</taxon>
        <taxon>Cephalochordata</taxon>
        <taxon>Leptocardii</taxon>
        <taxon>Amphioxiformes</taxon>
        <taxon>Branchiostomatidae</taxon>
        <taxon>Branchiostoma</taxon>
    </lineage>
</organism>
<keyword evidence="2 11" id="KW-0812">Transmembrane</keyword>
<evidence type="ECO:0000256" key="4">
    <source>
        <dbReference type="ARBA" id="ARBA00022989"/>
    </source>
</evidence>
<evidence type="ECO:0000256" key="3">
    <source>
        <dbReference type="ARBA" id="ARBA00022737"/>
    </source>
</evidence>
<evidence type="ECO:0000256" key="5">
    <source>
        <dbReference type="ARBA" id="ARBA00023136"/>
    </source>
</evidence>
<feature type="compositionally biased region" description="Polar residues" evidence="10">
    <location>
        <begin position="247"/>
        <end position="258"/>
    </location>
</feature>
<feature type="chain" id="PRO_5039904813" evidence="12">
    <location>
        <begin position="27"/>
        <end position="258"/>
    </location>
</feature>
<accession>A0A9J7LJ19</accession>
<dbReference type="AlphaFoldDB" id="A0A9J7LJ19"/>
<feature type="repeat" description="TNFR-Cys" evidence="9">
    <location>
        <begin position="65"/>
        <end position="105"/>
    </location>
</feature>
<feature type="domain" description="TNFR-Cys" evidence="13">
    <location>
        <begin position="65"/>
        <end position="105"/>
    </location>
</feature>
<keyword evidence="14" id="KW-1185">Reference proteome</keyword>
<dbReference type="InterPro" id="IPR001368">
    <property type="entry name" value="TNFR/NGFR_Cys_rich_reg"/>
</dbReference>
<evidence type="ECO:0000256" key="8">
    <source>
        <dbReference type="ARBA" id="ARBA00023180"/>
    </source>
</evidence>
<evidence type="ECO:0000256" key="12">
    <source>
        <dbReference type="SAM" id="SignalP"/>
    </source>
</evidence>
<feature type="region of interest" description="Disordered" evidence="10">
    <location>
        <begin position="231"/>
        <end position="258"/>
    </location>
</feature>
<feature type="signal peptide" evidence="12">
    <location>
        <begin position="1"/>
        <end position="26"/>
    </location>
</feature>
<gene>
    <name evidence="15" type="primary">LOC118420031</name>
</gene>
<evidence type="ECO:0000256" key="7">
    <source>
        <dbReference type="ARBA" id="ARBA00023170"/>
    </source>
</evidence>
<evidence type="ECO:0000259" key="13">
    <source>
        <dbReference type="PROSITE" id="PS50050"/>
    </source>
</evidence>
<dbReference type="PANTHER" id="PTHR12120">
    <property type="entry name" value="TNFR-CYS DOMAIN-CONTAINING PROTEIN"/>
    <property type="match status" value="1"/>
</dbReference>
<dbReference type="Gene3D" id="2.10.50.10">
    <property type="entry name" value="Tumor Necrosis Factor Receptor, subunit A, domain 2"/>
    <property type="match status" value="1"/>
</dbReference>
<keyword evidence="5 11" id="KW-0472">Membrane</keyword>
<evidence type="ECO:0000256" key="11">
    <source>
        <dbReference type="SAM" id="Phobius"/>
    </source>
</evidence>
<dbReference type="RefSeq" id="XP_035682630.1">
    <property type="nucleotide sequence ID" value="XM_035826737.1"/>
</dbReference>
<evidence type="ECO:0000313" key="14">
    <source>
        <dbReference type="Proteomes" id="UP000001554"/>
    </source>
</evidence>
<sequence>MQLTPVAGASWMVPLILLSNLEIGAGQVTCGSDEFLQAGSCRPCPQCPDGEHLSHECGAGAECVPCPPDYYSNATTRPRCWPCTDCNVENKVQELSCRPNHNAVCGRCLEGYFQFAGRFCHHCSIEPTIPYCVDWLAQQTTTGQPGTTENLWKTSSSTGNKQDVVTDSYVKHYIHWDPGTISVTVILTAIALITAAACIARKWECRCYSGAHDNTIREEPEKQDLGMIEQGITGSQNGGQIHDNDNLGDQSSANLDSG</sequence>
<keyword evidence="12" id="KW-0732">Signal</keyword>
<evidence type="ECO:0000256" key="2">
    <source>
        <dbReference type="ARBA" id="ARBA00022692"/>
    </source>
</evidence>
<evidence type="ECO:0000256" key="1">
    <source>
        <dbReference type="ARBA" id="ARBA00004167"/>
    </source>
</evidence>
<protein>
    <submittedName>
        <fullName evidence="15">Uncharacterized protein LOC118420031</fullName>
    </submittedName>
</protein>
<dbReference type="GeneID" id="118420031"/>
<dbReference type="GO" id="GO:0016020">
    <property type="term" value="C:membrane"/>
    <property type="evidence" value="ECO:0007669"/>
    <property type="project" value="UniProtKB-SubCell"/>
</dbReference>
<comment type="subcellular location">
    <subcellularLocation>
        <location evidence="1">Membrane</location>
        <topology evidence="1">Single-pass membrane protein</topology>
    </subcellularLocation>
</comment>